<feature type="chain" id="PRO_5015572495" description="Secretion system C-terminal sorting domain-containing protein" evidence="1">
    <location>
        <begin position="23"/>
        <end position="127"/>
    </location>
</feature>
<dbReference type="RefSeq" id="WP_104715452.1">
    <property type="nucleotide sequence ID" value="NZ_PTRA01000005.1"/>
</dbReference>
<sequence>MKTSIQSLFALAFAFVTLTSFAAPTEDPKETAKTSYAVNVFKGKQGKVNFLLEKAAGKKLTVSLRNTKGDILFSENISKNATGYARRFDMNELADGQYHIEVTDGETIVKKDISLNTDKPARVVFVD</sequence>
<dbReference type="Proteomes" id="UP000239590">
    <property type="component" value="Unassembled WGS sequence"/>
</dbReference>
<reference evidence="3" key="1">
    <citation type="submission" date="2018-02" db="EMBL/GenBank/DDBJ databases">
        <title>Genome sequencing of Solimonas sp. HR-BB.</title>
        <authorList>
            <person name="Lee Y."/>
            <person name="Jeon C.O."/>
        </authorList>
    </citation>
    <scope>NUCLEOTIDE SEQUENCE [LARGE SCALE GENOMIC DNA]</scope>
    <source>
        <strain evidence="3">HR-U</strain>
    </source>
</reference>
<dbReference type="OrthoDB" id="961700at2"/>
<dbReference type="EMBL" id="PTRA01000005">
    <property type="protein sequence ID" value="PQA55136.1"/>
    <property type="molecule type" value="Genomic_DNA"/>
</dbReference>
<name>A0A2S7IHG4_9BACT</name>
<organism evidence="2 3">
    <name type="scientific">Siphonobacter curvatus</name>
    <dbReference type="NCBI Taxonomy" id="2094562"/>
    <lineage>
        <taxon>Bacteria</taxon>
        <taxon>Pseudomonadati</taxon>
        <taxon>Bacteroidota</taxon>
        <taxon>Cytophagia</taxon>
        <taxon>Cytophagales</taxon>
        <taxon>Cytophagaceae</taxon>
        <taxon>Siphonobacter</taxon>
    </lineage>
</organism>
<gene>
    <name evidence="2" type="ORF">C5O19_21605</name>
</gene>
<keyword evidence="3" id="KW-1185">Reference proteome</keyword>
<evidence type="ECO:0000313" key="3">
    <source>
        <dbReference type="Proteomes" id="UP000239590"/>
    </source>
</evidence>
<feature type="signal peptide" evidence="1">
    <location>
        <begin position="1"/>
        <end position="22"/>
    </location>
</feature>
<protein>
    <recommendedName>
        <fullName evidence="4">Secretion system C-terminal sorting domain-containing protein</fullName>
    </recommendedName>
</protein>
<comment type="caution">
    <text evidence="2">The sequence shown here is derived from an EMBL/GenBank/DDBJ whole genome shotgun (WGS) entry which is preliminary data.</text>
</comment>
<accession>A0A2S7IHG4</accession>
<evidence type="ECO:0008006" key="4">
    <source>
        <dbReference type="Google" id="ProtNLM"/>
    </source>
</evidence>
<dbReference type="AlphaFoldDB" id="A0A2S7IHG4"/>
<keyword evidence="1" id="KW-0732">Signal</keyword>
<proteinExistence type="predicted"/>
<evidence type="ECO:0000313" key="2">
    <source>
        <dbReference type="EMBL" id="PQA55136.1"/>
    </source>
</evidence>
<evidence type="ECO:0000256" key="1">
    <source>
        <dbReference type="SAM" id="SignalP"/>
    </source>
</evidence>